<dbReference type="Pfam" id="PF00567">
    <property type="entry name" value="TUDOR"/>
    <property type="match status" value="1"/>
</dbReference>
<comment type="caution">
    <text evidence="3">The sequence shown here is derived from an EMBL/GenBank/DDBJ whole genome shotgun (WGS) entry which is preliminary data.</text>
</comment>
<feature type="compositionally biased region" description="Basic and acidic residues" evidence="1">
    <location>
        <begin position="1"/>
        <end position="16"/>
    </location>
</feature>
<dbReference type="EMBL" id="CATQJA010002657">
    <property type="protein sequence ID" value="CAJ0579482.1"/>
    <property type="molecule type" value="Genomic_DNA"/>
</dbReference>
<feature type="region of interest" description="Disordered" evidence="1">
    <location>
        <begin position="1"/>
        <end position="20"/>
    </location>
</feature>
<feature type="domain" description="Tudor" evidence="2">
    <location>
        <begin position="83"/>
        <end position="154"/>
    </location>
</feature>
<dbReference type="Gene3D" id="2.40.50.90">
    <property type="match status" value="1"/>
</dbReference>
<evidence type="ECO:0000313" key="3">
    <source>
        <dbReference type="EMBL" id="CAJ0579482.1"/>
    </source>
</evidence>
<feature type="domain" description="Tudor" evidence="2">
    <location>
        <begin position="411"/>
        <end position="478"/>
    </location>
</feature>
<dbReference type="GO" id="GO:0005737">
    <property type="term" value="C:cytoplasm"/>
    <property type="evidence" value="ECO:0007669"/>
    <property type="project" value="UniProtKB-ARBA"/>
</dbReference>
<feature type="region of interest" description="Disordered" evidence="1">
    <location>
        <begin position="576"/>
        <end position="595"/>
    </location>
</feature>
<feature type="non-terminal residue" evidence="3">
    <location>
        <position position="1"/>
    </location>
</feature>
<organism evidence="3 4">
    <name type="scientific">Mesorhabditis spiculigera</name>
    <dbReference type="NCBI Taxonomy" id="96644"/>
    <lineage>
        <taxon>Eukaryota</taxon>
        <taxon>Metazoa</taxon>
        <taxon>Ecdysozoa</taxon>
        <taxon>Nematoda</taxon>
        <taxon>Chromadorea</taxon>
        <taxon>Rhabditida</taxon>
        <taxon>Rhabditina</taxon>
        <taxon>Rhabditomorpha</taxon>
        <taxon>Rhabditoidea</taxon>
        <taxon>Rhabditidae</taxon>
        <taxon>Mesorhabditinae</taxon>
        <taxon>Mesorhabditis</taxon>
    </lineage>
</organism>
<dbReference type="SUPFAM" id="SSF63748">
    <property type="entry name" value="Tudor/PWWP/MBT"/>
    <property type="match status" value="1"/>
</dbReference>
<reference evidence="3" key="1">
    <citation type="submission" date="2023-06" db="EMBL/GenBank/DDBJ databases">
        <authorList>
            <person name="Delattre M."/>
        </authorList>
    </citation>
    <scope>NUCLEOTIDE SEQUENCE</scope>
    <source>
        <strain evidence="3">AF72</strain>
    </source>
</reference>
<protein>
    <recommendedName>
        <fullName evidence="2">Tudor domain-containing protein</fullName>
    </recommendedName>
</protein>
<sequence length="595" mass="68939">MSAFRRDSSPTLDRSKAPPTMFRNGEQFNKIHHMPLMGQAFVEVSHVETPSCFWTRPYNHITNQLILEEPSSAKLRPLQYGSLAELKNRYCMGPLESRTRQDDGGNEVPQRRYGRARIIRLDDHLRRALIIYIDQGVMEWVPPECLAIMPPEFYYHPWQVIYCSLGGVYPVNDMFAADRYWTMEQVECFREIVREFSYFRVSLIRSTKAHHDYAVPYIVELAGFNELKEADSDVDMATLFATRCVETVEQNALFNSYMAEEISPPRDQNMPYRVASFPENWETELVDEGGMEMASDDQYKKWEYDPAIKEFQIPHIDLAYLKKNGYFNADGTVNCQVMGCYVQGPYEFYGIPLRRREVVVGEADDEPGNTISMREATIINLTERKNLAELLDAFYKVKSNRIQIVPNTLDVWLRSGKPVYAIVSCSGMERRKKHGTYQRAEIISKDSHDTYRVRFLDAGGILPQVHHTEVFQISAKHCSIYAMSMQLCWHGVRDHDPKKKDFSPDCIKAFKNEFYTDGPIKLRLIDTPRREKDINNTNILPYAMWNVMYCSHIFLDPSLTKEVDLRKVLQYNNRPMPGRLATSPTAPLPLELSQA</sequence>
<evidence type="ECO:0000256" key="1">
    <source>
        <dbReference type="SAM" id="MobiDB-lite"/>
    </source>
</evidence>
<dbReference type="AlphaFoldDB" id="A0AA36G535"/>
<dbReference type="InterPro" id="IPR035437">
    <property type="entry name" value="SNase_OB-fold_sf"/>
</dbReference>
<dbReference type="InterPro" id="IPR002999">
    <property type="entry name" value="Tudor"/>
</dbReference>
<accession>A0AA36G535</accession>
<evidence type="ECO:0000259" key="2">
    <source>
        <dbReference type="SMART" id="SM00333"/>
    </source>
</evidence>
<dbReference type="SMART" id="SM00333">
    <property type="entry name" value="TUDOR"/>
    <property type="match status" value="2"/>
</dbReference>
<keyword evidence="4" id="KW-1185">Reference proteome</keyword>
<proteinExistence type="predicted"/>
<dbReference type="Proteomes" id="UP001177023">
    <property type="component" value="Unassembled WGS sequence"/>
</dbReference>
<evidence type="ECO:0000313" key="4">
    <source>
        <dbReference type="Proteomes" id="UP001177023"/>
    </source>
</evidence>
<name>A0AA36G535_9BILA</name>
<gene>
    <name evidence="3" type="ORF">MSPICULIGERA_LOCUS17698</name>
</gene>